<evidence type="ECO:0000256" key="1">
    <source>
        <dbReference type="SAM" id="MobiDB-lite"/>
    </source>
</evidence>
<feature type="compositionally biased region" description="Acidic residues" evidence="1">
    <location>
        <begin position="173"/>
        <end position="187"/>
    </location>
</feature>
<feature type="compositionally biased region" description="Basic residues" evidence="1">
    <location>
        <begin position="115"/>
        <end position="124"/>
    </location>
</feature>
<evidence type="ECO:0000313" key="2">
    <source>
        <dbReference type="EMBL" id="GAB0180525.1"/>
    </source>
</evidence>
<gene>
    <name evidence="2" type="ORF">GRJ2_000517800</name>
</gene>
<keyword evidence="2" id="KW-0547">Nucleotide-binding</keyword>
<dbReference type="EMBL" id="BAAFJT010000001">
    <property type="protein sequence ID" value="GAB0180525.1"/>
    <property type="molecule type" value="Genomic_DNA"/>
</dbReference>
<keyword evidence="2" id="KW-0347">Helicase</keyword>
<evidence type="ECO:0000313" key="3">
    <source>
        <dbReference type="Proteomes" id="UP001623348"/>
    </source>
</evidence>
<protein>
    <submittedName>
        <fullName evidence="2">Probable ATP-dependent RNA helicase DDX10</fullName>
    </submittedName>
</protein>
<feature type="compositionally biased region" description="Basic and acidic residues" evidence="1">
    <location>
        <begin position="125"/>
        <end position="137"/>
    </location>
</feature>
<dbReference type="AlphaFoldDB" id="A0ABC9W633"/>
<keyword evidence="2" id="KW-0067">ATP-binding</keyword>
<reference evidence="2 3" key="1">
    <citation type="submission" date="2024-06" db="EMBL/GenBank/DDBJ databases">
        <title>The draft genome of Grus japonensis, version 3.</title>
        <authorList>
            <person name="Nabeshima K."/>
            <person name="Suzuki S."/>
            <person name="Onuma M."/>
        </authorList>
    </citation>
    <scope>NUCLEOTIDE SEQUENCE [LARGE SCALE GENOMIC DNA]</scope>
    <source>
        <strain evidence="2 3">451A</strain>
    </source>
</reference>
<accession>A0ABC9W633</accession>
<dbReference type="Proteomes" id="UP001623348">
    <property type="component" value="Unassembled WGS sequence"/>
</dbReference>
<keyword evidence="2" id="KW-0378">Hydrolase</keyword>
<comment type="caution">
    <text evidence="2">The sequence shown here is derived from an EMBL/GenBank/DDBJ whole genome shotgun (WGS) entry which is preliminary data.</text>
</comment>
<name>A0ABC9W633_GRUJA</name>
<feature type="region of interest" description="Disordered" evidence="1">
    <location>
        <begin position="110"/>
        <end position="232"/>
    </location>
</feature>
<dbReference type="GO" id="GO:0004386">
    <property type="term" value="F:helicase activity"/>
    <property type="evidence" value="ECO:0007669"/>
    <property type="project" value="UniProtKB-KW"/>
</dbReference>
<organism evidence="2 3">
    <name type="scientific">Grus japonensis</name>
    <name type="common">Japanese crane</name>
    <name type="synonym">Red-crowned crane</name>
    <dbReference type="NCBI Taxonomy" id="30415"/>
    <lineage>
        <taxon>Eukaryota</taxon>
        <taxon>Metazoa</taxon>
        <taxon>Chordata</taxon>
        <taxon>Craniata</taxon>
        <taxon>Vertebrata</taxon>
        <taxon>Euteleostomi</taxon>
        <taxon>Archelosauria</taxon>
        <taxon>Archosauria</taxon>
        <taxon>Dinosauria</taxon>
        <taxon>Saurischia</taxon>
        <taxon>Theropoda</taxon>
        <taxon>Coelurosauria</taxon>
        <taxon>Aves</taxon>
        <taxon>Neognathae</taxon>
        <taxon>Neoaves</taxon>
        <taxon>Gruiformes</taxon>
        <taxon>Gruidae</taxon>
        <taxon>Grus</taxon>
    </lineage>
</organism>
<proteinExistence type="predicted"/>
<sequence>MEDIFWQPPAAGVVCWHGELYVKKDEAMESNASKSKMKKKATKTQEAKKILKKKFKVNTKIVFTEDGELVQQWPPVQKSSLAKADEEDDASGINLAKAKEILREEDKFDKEEYRKKVKEKHREKRLKEKAARREARNKNAQVEEETVAFLDHSGSEEEFDPSTLPDPDKYRDSDEDQDSESEDSYSELEEKSGGKKRSRSNSTAAAETPLKRKKVKFSQEEDPYLPLDTGLSLAEDEELVLHLLKSHS</sequence>
<keyword evidence="3" id="KW-1185">Reference proteome</keyword>